<evidence type="ECO:0000313" key="6">
    <source>
        <dbReference type="EMBL" id="KAK9273060.1"/>
    </source>
</evidence>
<evidence type="ECO:0000256" key="2">
    <source>
        <dbReference type="ARBA" id="ARBA00022723"/>
    </source>
</evidence>
<accession>A0AAP0R831</accession>
<comment type="caution">
    <text evidence="6">The sequence shown here is derived from an EMBL/GenBank/DDBJ whole genome shotgun (WGS) entry which is preliminary data.</text>
</comment>
<dbReference type="SUPFAM" id="SSF56784">
    <property type="entry name" value="HAD-like"/>
    <property type="match status" value="1"/>
</dbReference>
<feature type="region of interest" description="Disordered" evidence="5">
    <location>
        <begin position="25"/>
        <end position="48"/>
    </location>
</feature>
<dbReference type="CDD" id="cd07505">
    <property type="entry name" value="HAD_BPGM-like"/>
    <property type="match status" value="1"/>
</dbReference>
<organism evidence="6 7">
    <name type="scientific">Liquidambar formosana</name>
    <name type="common">Formosan gum</name>
    <dbReference type="NCBI Taxonomy" id="63359"/>
    <lineage>
        <taxon>Eukaryota</taxon>
        <taxon>Viridiplantae</taxon>
        <taxon>Streptophyta</taxon>
        <taxon>Embryophyta</taxon>
        <taxon>Tracheophyta</taxon>
        <taxon>Spermatophyta</taxon>
        <taxon>Magnoliopsida</taxon>
        <taxon>eudicotyledons</taxon>
        <taxon>Gunneridae</taxon>
        <taxon>Pentapetalae</taxon>
        <taxon>Saxifragales</taxon>
        <taxon>Altingiaceae</taxon>
        <taxon>Liquidambar</taxon>
    </lineage>
</organism>
<dbReference type="Gene3D" id="1.10.150.240">
    <property type="entry name" value="Putative phosphatase, domain 2"/>
    <property type="match status" value="1"/>
</dbReference>
<dbReference type="Proteomes" id="UP001415857">
    <property type="component" value="Unassembled WGS sequence"/>
</dbReference>
<protein>
    <recommendedName>
        <fullName evidence="8">Haloacid dehalogenase-like hydrolase domain-containing protein Sgpp</fullName>
    </recommendedName>
</protein>
<dbReference type="SFLD" id="SFLDG01129">
    <property type="entry name" value="C1.5:_HAD__Beta-PGM__Phosphata"/>
    <property type="match status" value="1"/>
</dbReference>
<evidence type="ECO:0000313" key="7">
    <source>
        <dbReference type="Proteomes" id="UP001415857"/>
    </source>
</evidence>
<dbReference type="InterPro" id="IPR051600">
    <property type="entry name" value="Beta-PGM-like"/>
</dbReference>
<dbReference type="InterPro" id="IPR023198">
    <property type="entry name" value="PGP-like_dom2"/>
</dbReference>
<keyword evidence="3" id="KW-0460">Magnesium</keyword>
<dbReference type="InterPro" id="IPR041492">
    <property type="entry name" value="HAD_2"/>
</dbReference>
<name>A0AAP0R831_LIQFO</name>
<dbReference type="InterPro" id="IPR023214">
    <property type="entry name" value="HAD_sf"/>
</dbReference>
<comment type="cofactor">
    <cofactor evidence="1">
        <name>Mg(2+)</name>
        <dbReference type="ChEBI" id="CHEBI:18420"/>
    </cofactor>
</comment>
<sequence length="295" mass="32888">MPSIVSLQLPHHHLFSDYIPRTHLQKTTSRRQNRGRFATAPPRTSISSNADTLDSKCSLTFLAPLEAVLFDIDGTLCDSEPLHYDAFHEMLQEVGFNGGVPITKEFFIEKISGRHNEDLCGILFPDWDLQRSRKFLDDKEALFRRLASEELKPVNGLRKLLKWIEERGLKRAAVTNASRSNAELLISMLGLSDYFKTVVLANECDRPKPSPDPYLKALQALGLSHKHAFVFEDSVSGIKAGLAAGMPVVGLALRNPEKKLAEAGATFIIKDFDDPKLWMALEELEGKAEVTTATT</sequence>
<dbReference type="GO" id="GO:0046872">
    <property type="term" value="F:metal ion binding"/>
    <property type="evidence" value="ECO:0007669"/>
    <property type="project" value="UniProtKB-KW"/>
</dbReference>
<gene>
    <name evidence="6" type="ORF">L1049_017867</name>
</gene>
<dbReference type="Pfam" id="PF13419">
    <property type="entry name" value="HAD_2"/>
    <property type="match status" value="1"/>
</dbReference>
<evidence type="ECO:0008006" key="8">
    <source>
        <dbReference type="Google" id="ProtNLM"/>
    </source>
</evidence>
<reference evidence="6 7" key="1">
    <citation type="journal article" date="2024" name="Plant J.">
        <title>Genome sequences and population genomics reveal climatic adaptation and genomic divergence between two closely related sweetgum species.</title>
        <authorList>
            <person name="Xu W.Q."/>
            <person name="Ren C.Q."/>
            <person name="Zhang X.Y."/>
            <person name="Comes H.P."/>
            <person name="Liu X.H."/>
            <person name="Li Y.G."/>
            <person name="Kettle C.J."/>
            <person name="Jalonen R."/>
            <person name="Gaisberger H."/>
            <person name="Ma Y.Z."/>
            <person name="Qiu Y.X."/>
        </authorList>
    </citation>
    <scope>NUCLEOTIDE SEQUENCE [LARGE SCALE GENOMIC DNA]</scope>
    <source>
        <strain evidence="6">Hangzhou</strain>
    </source>
</reference>
<dbReference type="PANTHER" id="PTHR46193">
    <property type="entry name" value="6-PHOSPHOGLUCONATE PHOSPHATASE"/>
    <property type="match status" value="1"/>
</dbReference>
<dbReference type="NCBIfam" id="TIGR01509">
    <property type="entry name" value="HAD-SF-IA-v3"/>
    <property type="match status" value="1"/>
</dbReference>
<dbReference type="AlphaFoldDB" id="A0AAP0R831"/>
<dbReference type="SFLD" id="SFLDS00003">
    <property type="entry name" value="Haloacid_Dehalogenase"/>
    <property type="match status" value="1"/>
</dbReference>
<evidence type="ECO:0000256" key="3">
    <source>
        <dbReference type="ARBA" id="ARBA00022842"/>
    </source>
</evidence>
<dbReference type="SFLD" id="SFLDG01135">
    <property type="entry name" value="C1.5.6:_HAD__Beta-PGM__Phospha"/>
    <property type="match status" value="1"/>
</dbReference>
<dbReference type="InterPro" id="IPR006439">
    <property type="entry name" value="HAD-SF_hydro_IA"/>
</dbReference>
<dbReference type="PANTHER" id="PTHR46193:SF18">
    <property type="entry name" value="HEXITOL PHOSPHATASE B"/>
    <property type="match status" value="1"/>
</dbReference>
<keyword evidence="2" id="KW-0479">Metal-binding</keyword>
<evidence type="ECO:0000256" key="5">
    <source>
        <dbReference type="SAM" id="MobiDB-lite"/>
    </source>
</evidence>
<dbReference type="PRINTS" id="PR00413">
    <property type="entry name" value="HADHALOGNASE"/>
</dbReference>
<evidence type="ECO:0000256" key="4">
    <source>
        <dbReference type="ARBA" id="ARBA00023277"/>
    </source>
</evidence>
<dbReference type="Gene3D" id="3.40.50.1000">
    <property type="entry name" value="HAD superfamily/HAD-like"/>
    <property type="match status" value="1"/>
</dbReference>
<dbReference type="InterPro" id="IPR036412">
    <property type="entry name" value="HAD-like_sf"/>
</dbReference>
<keyword evidence="4" id="KW-0119">Carbohydrate metabolism</keyword>
<evidence type="ECO:0000256" key="1">
    <source>
        <dbReference type="ARBA" id="ARBA00001946"/>
    </source>
</evidence>
<dbReference type="EMBL" id="JBBPBK010000012">
    <property type="protein sequence ID" value="KAK9273060.1"/>
    <property type="molecule type" value="Genomic_DNA"/>
</dbReference>
<proteinExistence type="predicted"/>
<dbReference type="GO" id="GO:0003824">
    <property type="term" value="F:catalytic activity"/>
    <property type="evidence" value="ECO:0007669"/>
    <property type="project" value="UniProtKB-ARBA"/>
</dbReference>
<keyword evidence="7" id="KW-1185">Reference proteome</keyword>